<feature type="transmembrane region" description="Helical" evidence="8">
    <location>
        <begin position="268"/>
        <end position="287"/>
    </location>
</feature>
<feature type="compositionally biased region" description="Basic residues" evidence="9">
    <location>
        <begin position="213"/>
        <end position="223"/>
    </location>
</feature>
<proteinExistence type="inferred from homology"/>
<evidence type="ECO:0000256" key="5">
    <source>
        <dbReference type="ARBA" id="ARBA00022989"/>
    </source>
</evidence>
<dbReference type="InterPro" id="IPR004698">
    <property type="entry name" value="Zn/Fe_permease_fun/pln"/>
</dbReference>
<feature type="compositionally biased region" description="Low complexity" evidence="9">
    <location>
        <begin position="156"/>
        <end position="168"/>
    </location>
</feature>
<keyword evidence="7 8" id="KW-0472">Membrane</keyword>
<feature type="region of interest" description="Disordered" evidence="9">
    <location>
        <begin position="212"/>
        <end position="234"/>
    </location>
</feature>
<dbReference type="InterPro" id="IPR003689">
    <property type="entry name" value="ZIP"/>
</dbReference>
<dbReference type="EMBL" id="KV428064">
    <property type="protein sequence ID" value="KZT38370.1"/>
    <property type="molecule type" value="Genomic_DNA"/>
</dbReference>
<dbReference type="NCBIfam" id="TIGR00820">
    <property type="entry name" value="zip"/>
    <property type="match status" value="1"/>
</dbReference>
<keyword evidence="4 8" id="KW-0812">Transmembrane</keyword>
<evidence type="ECO:0000256" key="1">
    <source>
        <dbReference type="ARBA" id="ARBA00004141"/>
    </source>
</evidence>
<feature type="transmembrane region" description="Helical" evidence="8">
    <location>
        <begin position="381"/>
        <end position="399"/>
    </location>
</feature>
<feature type="transmembrane region" description="Helical" evidence="8">
    <location>
        <begin position="26"/>
        <end position="45"/>
    </location>
</feature>
<evidence type="ECO:0000256" key="8">
    <source>
        <dbReference type="RuleBase" id="RU362088"/>
    </source>
</evidence>
<keyword evidence="5 8" id="KW-1133">Transmembrane helix</keyword>
<dbReference type="STRING" id="1314776.A0A166DCL3"/>
<feature type="transmembrane region" description="Helical" evidence="8">
    <location>
        <begin position="99"/>
        <end position="121"/>
    </location>
</feature>
<keyword evidence="3 8" id="KW-0813">Transport</keyword>
<organism evidence="10 11">
    <name type="scientific">Sistotremastrum suecicum HHB10207 ss-3</name>
    <dbReference type="NCBI Taxonomy" id="1314776"/>
    <lineage>
        <taxon>Eukaryota</taxon>
        <taxon>Fungi</taxon>
        <taxon>Dikarya</taxon>
        <taxon>Basidiomycota</taxon>
        <taxon>Agaricomycotina</taxon>
        <taxon>Agaricomycetes</taxon>
        <taxon>Sistotremastrales</taxon>
        <taxon>Sistotremastraceae</taxon>
        <taxon>Sistotremastrum</taxon>
    </lineage>
</organism>
<dbReference type="AlphaFoldDB" id="A0A166DCL3"/>
<feature type="transmembrane region" description="Helical" evidence="8">
    <location>
        <begin position="341"/>
        <end position="360"/>
    </location>
</feature>
<reference evidence="10 11" key="1">
    <citation type="journal article" date="2016" name="Mol. Biol. Evol.">
        <title>Comparative Genomics of Early-Diverging Mushroom-Forming Fungi Provides Insights into the Origins of Lignocellulose Decay Capabilities.</title>
        <authorList>
            <person name="Nagy L.G."/>
            <person name="Riley R."/>
            <person name="Tritt A."/>
            <person name="Adam C."/>
            <person name="Daum C."/>
            <person name="Floudas D."/>
            <person name="Sun H."/>
            <person name="Yadav J.S."/>
            <person name="Pangilinan J."/>
            <person name="Larsson K.H."/>
            <person name="Matsuura K."/>
            <person name="Barry K."/>
            <person name="Labutti K."/>
            <person name="Kuo R."/>
            <person name="Ohm R.A."/>
            <person name="Bhattacharya S.S."/>
            <person name="Shirouzu T."/>
            <person name="Yoshinaga Y."/>
            <person name="Martin F.M."/>
            <person name="Grigoriev I.V."/>
            <person name="Hibbett D.S."/>
        </authorList>
    </citation>
    <scope>NUCLEOTIDE SEQUENCE [LARGE SCALE GENOMIC DNA]</scope>
    <source>
        <strain evidence="10 11">HHB10207 ss-3</strain>
    </source>
</reference>
<comment type="similarity">
    <text evidence="2 8">Belongs to the ZIP transporter (TC 2.A.5) family.</text>
</comment>
<dbReference type="OrthoDB" id="448280at2759"/>
<evidence type="ECO:0000256" key="2">
    <source>
        <dbReference type="ARBA" id="ARBA00006939"/>
    </source>
</evidence>
<evidence type="ECO:0000313" key="10">
    <source>
        <dbReference type="EMBL" id="KZT38370.1"/>
    </source>
</evidence>
<feature type="compositionally biased region" description="Basic and acidic residues" evidence="9">
    <location>
        <begin position="133"/>
        <end position="151"/>
    </location>
</feature>
<feature type="region of interest" description="Disordered" evidence="9">
    <location>
        <begin position="126"/>
        <end position="183"/>
    </location>
</feature>
<name>A0A166DCL3_9AGAM</name>
<dbReference type="PANTHER" id="PTHR11040:SF44">
    <property type="entry name" value="PROTEIN ZNTC-RELATED"/>
    <property type="match status" value="1"/>
</dbReference>
<sequence length="400" mass="43771">MSLADPNCRSALLVLSDGHPDIQRRLAALFVILFVSLLASALPSISTRYPRLRIHPTIFFILKHFGTGVILSTAFVHLLQDAFESLSHPCVDRRWRKRTGAIVMTSLLSIFLVEYLSTVYVDRLTSPNPSSDNQHEHGTIEDPIEPYRDDPDLQDPSPSVSPSRLPSPILEPPSDDENSDTLHEISTGTGLVHIHAHSHSNSIDSNSKAYIQGHHRHERKHEHRPGARSSEYESTSDRRQVVGLLVLQVGIMLHSVIIGITLAVSNEFTSLIVAVIFHQLFEGLSLGIRISILPRTRPILPITLCILFALCTPLGVLVGLFAFPSGARGTPDEAEQVAAQIVQGMMTSISAGLLIYAATVEMLAGDFVMDKEMRKSGMRKQAIALISLILGAVAMSVIGV</sequence>
<feature type="transmembrane region" description="Helical" evidence="8">
    <location>
        <begin position="299"/>
        <end position="321"/>
    </location>
</feature>
<evidence type="ECO:0000313" key="11">
    <source>
        <dbReference type="Proteomes" id="UP000076798"/>
    </source>
</evidence>
<protein>
    <submittedName>
        <fullName evidence="10">Zinc/iron permease</fullName>
    </submittedName>
</protein>
<feature type="transmembrane region" description="Helical" evidence="8">
    <location>
        <begin position="57"/>
        <end position="79"/>
    </location>
</feature>
<evidence type="ECO:0000256" key="9">
    <source>
        <dbReference type="SAM" id="MobiDB-lite"/>
    </source>
</evidence>
<dbReference type="Proteomes" id="UP000076798">
    <property type="component" value="Unassembled WGS sequence"/>
</dbReference>
<dbReference type="GO" id="GO:0005886">
    <property type="term" value="C:plasma membrane"/>
    <property type="evidence" value="ECO:0007669"/>
    <property type="project" value="TreeGrafter"/>
</dbReference>
<dbReference type="GO" id="GO:0005385">
    <property type="term" value="F:zinc ion transmembrane transporter activity"/>
    <property type="evidence" value="ECO:0007669"/>
    <property type="project" value="InterPro"/>
</dbReference>
<comment type="subcellular location">
    <subcellularLocation>
        <location evidence="1 8">Membrane</location>
        <topology evidence="1 8">Multi-pass membrane protein</topology>
    </subcellularLocation>
</comment>
<dbReference type="PANTHER" id="PTHR11040">
    <property type="entry name" value="ZINC/IRON TRANSPORTER"/>
    <property type="match status" value="1"/>
</dbReference>
<dbReference type="Pfam" id="PF02535">
    <property type="entry name" value="Zip"/>
    <property type="match status" value="1"/>
</dbReference>
<gene>
    <name evidence="10" type="ORF">SISSUDRAFT_755823</name>
</gene>
<evidence type="ECO:0000256" key="6">
    <source>
        <dbReference type="ARBA" id="ARBA00023065"/>
    </source>
</evidence>
<evidence type="ECO:0000256" key="7">
    <source>
        <dbReference type="ARBA" id="ARBA00023136"/>
    </source>
</evidence>
<evidence type="ECO:0000256" key="4">
    <source>
        <dbReference type="ARBA" id="ARBA00022692"/>
    </source>
</evidence>
<keyword evidence="6 8" id="KW-0406">Ion transport</keyword>
<keyword evidence="11" id="KW-1185">Reference proteome</keyword>
<accession>A0A166DCL3</accession>
<feature type="transmembrane region" description="Helical" evidence="8">
    <location>
        <begin position="241"/>
        <end position="262"/>
    </location>
</feature>
<evidence type="ECO:0000256" key="3">
    <source>
        <dbReference type="ARBA" id="ARBA00022448"/>
    </source>
</evidence>